<name>A0A9P6T7U1_9BASI</name>
<proteinExistence type="predicted"/>
<evidence type="ECO:0000313" key="3">
    <source>
        <dbReference type="Proteomes" id="UP000886653"/>
    </source>
</evidence>
<evidence type="ECO:0000313" key="2">
    <source>
        <dbReference type="EMBL" id="KAG0142296.1"/>
    </source>
</evidence>
<organism evidence="2 3">
    <name type="scientific">Cronartium quercuum f. sp. fusiforme G11</name>
    <dbReference type="NCBI Taxonomy" id="708437"/>
    <lineage>
        <taxon>Eukaryota</taxon>
        <taxon>Fungi</taxon>
        <taxon>Dikarya</taxon>
        <taxon>Basidiomycota</taxon>
        <taxon>Pucciniomycotina</taxon>
        <taxon>Pucciniomycetes</taxon>
        <taxon>Pucciniales</taxon>
        <taxon>Coleosporiaceae</taxon>
        <taxon>Cronartium</taxon>
    </lineage>
</organism>
<feature type="region of interest" description="Disordered" evidence="1">
    <location>
        <begin position="1"/>
        <end position="69"/>
    </location>
</feature>
<gene>
    <name evidence="2" type="ORF">CROQUDRAFT_97706</name>
</gene>
<dbReference type="EMBL" id="MU167353">
    <property type="protein sequence ID" value="KAG0142296.1"/>
    <property type="molecule type" value="Genomic_DNA"/>
</dbReference>
<evidence type="ECO:0000256" key="1">
    <source>
        <dbReference type="SAM" id="MobiDB-lite"/>
    </source>
</evidence>
<keyword evidence="3" id="KW-1185">Reference proteome</keyword>
<reference evidence="2" key="1">
    <citation type="submission" date="2013-11" db="EMBL/GenBank/DDBJ databases">
        <title>Genome sequence of the fusiform rust pathogen reveals effectors for host alternation and coevolution with pine.</title>
        <authorList>
            <consortium name="DOE Joint Genome Institute"/>
            <person name="Smith K."/>
            <person name="Pendleton A."/>
            <person name="Kubisiak T."/>
            <person name="Anderson C."/>
            <person name="Salamov A."/>
            <person name="Aerts A."/>
            <person name="Riley R."/>
            <person name="Clum A."/>
            <person name="Lindquist E."/>
            <person name="Ence D."/>
            <person name="Campbell M."/>
            <person name="Kronenberg Z."/>
            <person name="Feau N."/>
            <person name="Dhillon B."/>
            <person name="Hamelin R."/>
            <person name="Burleigh J."/>
            <person name="Smith J."/>
            <person name="Yandell M."/>
            <person name="Nelson C."/>
            <person name="Grigoriev I."/>
            <person name="Davis J."/>
        </authorList>
    </citation>
    <scope>NUCLEOTIDE SEQUENCE</scope>
    <source>
        <strain evidence="2">G11</strain>
    </source>
</reference>
<accession>A0A9P6T7U1</accession>
<dbReference type="AlphaFoldDB" id="A0A9P6T7U1"/>
<dbReference type="Proteomes" id="UP000886653">
    <property type="component" value="Unassembled WGS sequence"/>
</dbReference>
<comment type="caution">
    <text evidence="2">The sequence shown here is derived from an EMBL/GenBank/DDBJ whole genome shotgun (WGS) entry which is preliminary data.</text>
</comment>
<protein>
    <submittedName>
        <fullName evidence="2">Uncharacterized protein</fullName>
    </submittedName>
</protein>
<sequence>MLPDEFPGLPALSNKKTKVKHPQKQAQDESPDPNQALQDANSYSDLTSITADEAKSIDSPRALPRPLPP</sequence>
<feature type="compositionally biased region" description="Polar residues" evidence="1">
    <location>
        <begin position="32"/>
        <end position="50"/>
    </location>
</feature>